<evidence type="ECO:0000256" key="6">
    <source>
        <dbReference type="ARBA" id="ARBA00023065"/>
    </source>
</evidence>
<feature type="transmembrane region" description="Helical" evidence="9">
    <location>
        <begin position="233"/>
        <end position="256"/>
    </location>
</feature>
<dbReference type="PANTHER" id="PTHR33281:SF19">
    <property type="entry name" value="VOLTAGE-DEPENDENT ANION CHANNEL-FORMING PROTEIN YNEE"/>
    <property type="match status" value="1"/>
</dbReference>
<dbReference type="PANTHER" id="PTHR33281">
    <property type="entry name" value="UPF0187 PROTEIN YNEE"/>
    <property type="match status" value="1"/>
</dbReference>
<comment type="caution">
    <text evidence="10">The sequence shown here is derived from an EMBL/GenBank/DDBJ whole genome shotgun (WGS) entry which is preliminary data.</text>
</comment>
<feature type="transmembrane region" description="Helical" evidence="9">
    <location>
        <begin position="262"/>
        <end position="281"/>
    </location>
</feature>
<keyword evidence="5 9" id="KW-1133">Transmembrane helix</keyword>
<evidence type="ECO:0000256" key="4">
    <source>
        <dbReference type="ARBA" id="ARBA00022692"/>
    </source>
</evidence>
<keyword evidence="11" id="KW-1185">Reference proteome</keyword>
<evidence type="ECO:0000256" key="7">
    <source>
        <dbReference type="ARBA" id="ARBA00023136"/>
    </source>
</evidence>
<evidence type="ECO:0000256" key="5">
    <source>
        <dbReference type="ARBA" id="ARBA00022989"/>
    </source>
</evidence>
<evidence type="ECO:0000313" key="11">
    <source>
        <dbReference type="Proteomes" id="UP001201449"/>
    </source>
</evidence>
<comment type="similarity">
    <text evidence="8">Belongs to the anion channel-forming bestrophin (TC 1.A.46) family.</text>
</comment>
<evidence type="ECO:0000256" key="1">
    <source>
        <dbReference type="ARBA" id="ARBA00004651"/>
    </source>
</evidence>
<keyword evidence="2" id="KW-0813">Transport</keyword>
<feature type="transmembrane region" description="Helical" evidence="9">
    <location>
        <begin position="20"/>
        <end position="37"/>
    </location>
</feature>
<proteinExistence type="inferred from homology"/>
<evidence type="ECO:0000256" key="9">
    <source>
        <dbReference type="SAM" id="Phobius"/>
    </source>
</evidence>
<comment type="subcellular location">
    <subcellularLocation>
        <location evidence="1">Cell membrane</location>
        <topology evidence="1">Multi-pass membrane protein</topology>
    </subcellularLocation>
</comment>
<dbReference type="Pfam" id="PF25539">
    <property type="entry name" value="Bestrophin_2"/>
    <property type="match status" value="1"/>
</dbReference>
<keyword evidence="4 9" id="KW-0812">Transmembrane</keyword>
<protein>
    <recommendedName>
        <fullName evidence="12">Bestrophin, RFP-TM, chloride channel</fullName>
    </recommendedName>
</protein>
<evidence type="ECO:0008006" key="12">
    <source>
        <dbReference type="Google" id="ProtNLM"/>
    </source>
</evidence>
<sequence length="333" mass="39102">MYTKRNYSLWMTFRWSRKSFIRGMLYATAVTLLYKFTGWAIFTLPWEPISVIGIAVAFYLGFKNNSSYDRTWEARKAWGGIVNDSRTFATGILSLIEKDSHGDLEARKKRIIYRHLAWTIALRRLLRDTRKSWEHKYGPKDLFFVPQYAKIMEDGVAKELAPYLAADELECFIKVKNIPVQILKKQTEELAALKEEGLISDYKQVWFHQLIGNFYDNQGTCERIKNFPLPRQYASVALWMNYFFCALIPFGLLDIFEASNELWVWMTIPFSGLIIWIFFLMERIGDYSENPFESAYNDIPISAITRSIEIDLREMLNDENIPEPYPVENGFLM</sequence>
<evidence type="ECO:0000256" key="2">
    <source>
        <dbReference type="ARBA" id="ARBA00022448"/>
    </source>
</evidence>
<keyword evidence="6" id="KW-0406">Ion transport</keyword>
<feature type="transmembrane region" description="Helical" evidence="9">
    <location>
        <begin position="43"/>
        <end position="62"/>
    </location>
</feature>
<evidence type="ECO:0000256" key="8">
    <source>
        <dbReference type="ARBA" id="ARBA00034708"/>
    </source>
</evidence>
<dbReference type="EMBL" id="JAKEVZ010000011">
    <property type="protein sequence ID" value="MCF1752276.1"/>
    <property type="molecule type" value="Genomic_DNA"/>
</dbReference>
<accession>A0ABS9BW38</accession>
<dbReference type="RefSeq" id="WP_234862175.1">
    <property type="nucleotide sequence ID" value="NZ_JAKEVZ010000011.1"/>
</dbReference>
<dbReference type="InterPro" id="IPR044669">
    <property type="entry name" value="YneE/VCCN1/2-like"/>
</dbReference>
<name>A0ABS9BW38_9BACT</name>
<keyword evidence="7 9" id="KW-0472">Membrane</keyword>
<dbReference type="Proteomes" id="UP001201449">
    <property type="component" value="Unassembled WGS sequence"/>
</dbReference>
<reference evidence="10 11" key="1">
    <citation type="submission" date="2022-01" db="EMBL/GenBank/DDBJ databases">
        <title>Mariniradius saccharolyticus sp. nov., isolated from sediment of a river.</title>
        <authorList>
            <person name="Liu H."/>
        </authorList>
    </citation>
    <scope>NUCLEOTIDE SEQUENCE [LARGE SCALE GENOMIC DNA]</scope>
    <source>
        <strain evidence="10 11">RY-2</strain>
    </source>
</reference>
<organism evidence="10 11">
    <name type="scientific">Mariniradius sediminis</name>
    <dbReference type="NCBI Taxonomy" id="2909237"/>
    <lineage>
        <taxon>Bacteria</taxon>
        <taxon>Pseudomonadati</taxon>
        <taxon>Bacteroidota</taxon>
        <taxon>Cytophagia</taxon>
        <taxon>Cytophagales</taxon>
        <taxon>Cyclobacteriaceae</taxon>
        <taxon>Mariniradius</taxon>
    </lineage>
</organism>
<evidence type="ECO:0000256" key="3">
    <source>
        <dbReference type="ARBA" id="ARBA00022475"/>
    </source>
</evidence>
<keyword evidence="3" id="KW-1003">Cell membrane</keyword>
<gene>
    <name evidence="10" type="ORF">L0U89_14530</name>
</gene>
<evidence type="ECO:0000313" key="10">
    <source>
        <dbReference type="EMBL" id="MCF1752276.1"/>
    </source>
</evidence>